<feature type="region of interest" description="Disordered" evidence="4">
    <location>
        <begin position="221"/>
        <end position="240"/>
    </location>
</feature>
<evidence type="ECO:0000256" key="3">
    <source>
        <dbReference type="RuleBase" id="RU000363"/>
    </source>
</evidence>
<gene>
    <name evidence="5" type="ORF">BEMITA_LOCUS5180</name>
</gene>
<keyword evidence="6" id="KW-1185">Reference proteome</keyword>
<dbReference type="SUPFAM" id="SSF51735">
    <property type="entry name" value="NAD(P)-binding Rossmann-fold domains"/>
    <property type="match status" value="1"/>
</dbReference>
<evidence type="ECO:0000256" key="4">
    <source>
        <dbReference type="SAM" id="MobiDB-lite"/>
    </source>
</evidence>
<dbReference type="AlphaFoldDB" id="A0A9P0F2E5"/>
<dbReference type="GO" id="GO:0005737">
    <property type="term" value="C:cytoplasm"/>
    <property type="evidence" value="ECO:0007669"/>
    <property type="project" value="TreeGrafter"/>
</dbReference>
<evidence type="ECO:0000313" key="6">
    <source>
        <dbReference type="Proteomes" id="UP001152759"/>
    </source>
</evidence>
<evidence type="ECO:0000256" key="2">
    <source>
        <dbReference type="ARBA" id="ARBA00023002"/>
    </source>
</evidence>
<keyword evidence="2" id="KW-0560">Oxidoreductase</keyword>
<dbReference type="Pfam" id="PF00106">
    <property type="entry name" value="adh_short"/>
    <property type="match status" value="1"/>
</dbReference>
<dbReference type="PRINTS" id="PR00080">
    <property type="entry name" value="SDRFAMILY"/>
</dbReference>
<dbReference type="PANTHER" id="PTHR43544:SF7">
    <property type="entry name" value="NADB-LER2"/>
    <property type="match status" value="1"/>
</dbReference>
<dbReference type="InterPro" id="IPR051468">
    <property type="entry name" value="Fungal_SecMetab_SDRs"/>
</dbReference>
<evidence type="ECO:0000313" key="5">
    <source>
        <dbReference type="EMBL" id="CAH0386013.1"/>
    </source>
</evidence>
<dbReference type="EMBL" id="OU963864">
    <property type="protein sequence ID" value="CAH0386013.1"/>
    <property type="molecule type" value="Genomic_DNA"/>
</dbReference>
<dbReference type="CDD" id="cd05325">
    <property type="entry name" value="carb_red_sniffer_like_SDR_c"/>
    <property type="match status" value="1"/>
</dbReference>
<keyword evidence="1" id="KW-0521">NADP</keyword>
<dbReference type="InterPro" id="IPR002347">
    <property type="entry name" value="SDR_fam"/>
</dbReference>
<dbReference type="Proteomes" id="UP001152759">
    <property type="component" value="Chromosome 3"/>
</dbReference>
<evidence type="ECO:0000256" key="1">
    <source>
        <dbReference type="ARBA" id="ARBA00022857"/>
    </source>
</evidence>
<name>A0A9P0F2E5_BEMTA</name>
<accession>A0A9P0F2E5</accession>
<reference evidence="5" key="1">
    <citation type="submission" date="2021-12" db="EMBL/GenBank/DDBJ databases">
        <authorList>
            <person name="King R."/>
        </authorList>
    </citation>
    <scope>NUCLEOTIDE SEQUENCE</scope>
</reference>
<protein>
    <submittedName>
        <fullName evidence="5">Uncharacterized protein</fullName>
    </submittedName>
</protein>
<organism evidence="5 6">
    <name type="scientific">Bemisia tabaci</name>
    <name type="common">Sweetpotato whitefly</name>
    <name type="synonym">Aleurodes tabaci</name>
    <dbReference type="NCBI Taxonomy" id="7038"/>
    <lineage>
        <taxon>Eukaryota</taxon>
        <taxon>Metazoa</taxon>
        <taxon>Ecdysozoa</taxon>
        <taxon>Arthropoda</taxon>
        <taxon>Hexapoda</taxon>
        <taxon>Insecta</taxon>
        <taxon>Pterygota</taxon>
        <taxon>Neoptera</taxon>
        <taxon>Paraneoptera</taxon>
        <taxon>Hemiptera</taxon>
        <taxon>Sternorrhyncha</taxon>
        <taxon>Aleyrodoidea</taxon>
        <taxon>Aleyrodidae</taxon>
        <taxon>Aleyrodinae</taxon>
        <taxon>Bemisia</taxon>
    </lineage>
</organism>
<comment type="similarity">
    <text evidence="3">Belongs to the short-chain dehydrogenases/reductases (SDR) family.</text>
</comment>
<dbReference type="PRINTS" id="PR00081">
    <property type="entry name" value="GDHRDH"/>
</dbReference>
<dbReference type="KEGG" id="btab:109043275"/>
<dbReference type="Gene3D" id="3.40.50.720">
    <property type="entry name" value="NAD(P)-binding Rossmann-like Domain"/>
    <property type="match status" value="1"/>
</dbReference>
<proteinExistence type="inferred from homology"/>
<dbReference type="InterPro" id="IPR036291">
    <property type="entry name" value="NAD(P)-bd_dom_sf"/>
</dbReference>
<dbReference type="GO" id="GO:0016491">
    <property type="term" value="F:oxidoreductase activity"/>
    <property type="evidence" value="ECO:0007669"/>
    <property type="project" value="UniProtKB-KW"/>
</dbReference>
<dbReference type="PANTHER" id="PTHR43544">
    <property type="entry name" value="SHORT-CHAIN DEHYDROGENASE/REDUCTASE"/>
    <property type="match status" value="1"/>
</dbReference>
<sequence>MTDIHSVLITGAWTGIGLEFTRQFLKNPEAQAQIVIATCLVPDEAADLLELQKNHSNLHILELDVTKFNTFDSVVSKVSEIVGEKGLTLLINNAGAYGIMGRLEKIDPEVYTKILEVNCVAPVMVTRAFLPLLKQSAATNASKHDDGLSLTRAAVINISSIFGSIKVTGTSKTYGSIRAYGYKESKAALNMSTQMMSSELRAYGILVESIHPGFVQTDMTTKGLPGSKQNYHPKPVLPTC</sequence>